<comment type="caution">
    <text evidence="3">The sequence shown here is derived from an EMBL/GenBank/DDBJ whole genome shotgun (WGS) entry which is preliminary data.</text>
</comment>
<dbReference type="Pfam" id="PF01739">
    <property type="entry name" value="CheR"/>
    <property type="match status" value="1"/>
</dbReference>
<accession>A0A1L9BG87</accession>
<protein>
    <submittedName>
        <fullName evidence="3">Chemotaxis protein CheR</fullName>
    </submittedName>
</protein>
<evidence type="ECO:0000313" key="4">
    <source>
        <dbReference type="Proteomes" id="UP000182229"/>
    </source>
</evidence>
<proteinExistence type="predicted"/>
<dbReference type="Gene3D" id="1.25.40.10">
    <property type="entry name" value="Tetratricopeptide repeat domain"/>
    <property type="match status" value="1"/>
</dbReference>
<dbReference type="STRING" id="83449.BON30_10495"/>
<dbReference type="OrthoDB" id="9816309at2"/>
<keyword evidence="4" id="KW-1185">Reference proteome</keyword>
<sequence>MSDSTPPWRHWGYTAVLEFVAARAGLLTPSCLAAALEGIDRAMARAGLAEDFTAYLPRLETDRAALDDLLVELTVGETYFFRNPEHFDFLRQEVLPDLRQHRGEGHVVRGWSAGCSSGEEPYSLAVLLMKEGHERMEVLGTDVSRAALARCEEASYGEWSLRGPWTEHMRPYLHPEGKRYRLAPEVRSHVRFGYLNLAEDSWPSTTQGVWGMDIIFCRNVLIYFNRPTIEGVARRLHATLADGGFLITGPSDPALNGLAPFETIVTEWGIVYHRPDATRPTRLRSFRHTPLQVVPPSSDFPPPPPPAAALPPLPEPAPAPPPLPEPPPPAPLPPPAPPPAASVGGLDEARQALARGDWREAARLAAAVANDVEAAGVAIRALANFDAPAALRACAEASERHPLAVEPRYLESLVLLGQGKLRESERAARQALYLEPGLAVAHLMLGHILRRQGELEGARRAFSTAAGLCAALPPEQPVPLADGERADRLLRVAREELQRLGDSQEKS</sequence>
<dbReference type="SUPFAM" id="SSF53335">
    <property type="entry name" value="S-adenosyl-L-methionine-dependent methyltransferases"/>
    <property type="match status" value="1"/>
</dbReference>
<feature type="region of interest" description="Disordered" evidence="1">
    <location>
        <begin position="291"/>
        <end position="344"/>
    </location>
</feature>
<dbReference type="PANTHER" id="PTHR24422:SF10">
    <property type="entry name" value="CHEMOTAXIS PROTEIN METHYLTRANSFERASE 2"/>
    <property type="match status" value="1"/>
</dbReference>
<dbReference type="SUPFAM" id="SSF48452">
    <property type="entry name" value="TPR-like"/>
    <property type="match status" value="1"/>
</dbReference>
<dbReference type="EMBL" id="MPIN01000002">
    <property type="protein sequence ID" value="OJH41294.1"/>
    <property type="molecule type" value="Genomic_DNA"/>
</dbReference>
<evidence type="ECO:0000256" key="1">
    <source>
        <dbReference type="SAM" id="MobiDB-lite"/>
    </source>
</evidence>
<dbReference type="InterPro" id="IPR000780">
    <property type="entry name" value="CheR_MeTrfase"/>
</dbReference>
<dbReference type="InterPro" id="IPR029063">
    <property type="entry name" value="SAM-dependent_MTases_sf"/>
</dbReference>
<dbReference type="PROSITE" id="PS50123">
    <property type="entry name" value="CHER"/>
    <property type="match status" value="1"/>
</dbReference>
<dbReference type="SMART" id="SM00138">
    <property type="entry name" value="MeTrc"/>
    <property type="match status" value="1"/>
</dbReference>
<dbReference type="AlphaFoldDB" id="A0A1L9BG87"/>
<dbReference type="InterPro" id="IPR011990">
    <property type="entry name" value="TPR-like_helical_dom_sf"/>
</dbReference>
<feature type="domain" description="CheR-type methyltransferase" evidence="2">
    <location>
        <begin position="13"/>
        <end position="252"/>
    </location>
</feature>
<reference evidence="3 4" key="2">
    <citation type="submission" date="2016-12" db="EMBL/GenBank/DDBJ databases">
        <title>Draft Genome Sequence of Cystobacter ferrugineus Strain Cbfe23.</title>
        <authorList>
            <person name="Akbar S."/>
            <person name="Dowd S.E."/>
            <person name="Stevens D.C."/>
        </authorList>
    </citation>
    <scope>NUCLEOTIDE SEQUENCE [LARGE SCALE GENOMIC DNA]</scope>
    <source>
        <strain evidence="3 4">Cbfe23</strain>
    </source>
</reference>
<dbReference type="PRINTS" id="PR00996">
    <property type="entry name" value="CHERMTFRASE"/>
</dbReference>
<evidence type="ECO:0000259" key="2">
    <source>
        <dbReference type="PROSITE" id="PS50123"/>
    </source>
</evidence>
<dbReference type="InterPro" id="IPR050903">
    <property type="entry name" value="Bact_Chemotaxis_MeTrfase"/>
</dbReference>
<dbReference type="RefSeq" id="WP_071897771.1">
    <property type="nucleotide sequence ID" value="NZ_MPIN01000002.1"/>
</dbReference>
<reference evidence="4" key="1">
    <citation type="submission" date="2016-11" db="EMBL/GenBank/DDBJ databases">
        <authorList>
            <person name="Shukria A."/>
            <person name="Stevens D.C."/>
        </authorList>
    </citation>
    <scope>NUCLEOTIDE SEQUENCE [LARGE SCALE GENOMIC DNA]</scope>
    <source>
        <strain evidence="4">Cbfe23</strain>
    </source>
</reference>
<gene>
    <name evidence="3" type="ORF">BON30_10495</name>
</gene>
<dbReference type="Proteomes" id="UP000182229">
    <property type="component" value="Unassembled WGS sequence"/>
</dbReference>
<organism evidence="3 4">
    <name type="scientific">Cystobacter ferrugineus</name>
    <dbReference type="NCBI Taxonomy" id="83449"/>
    <lineage>
        <taxon>Bacteria</taxon>
        <taxon>Pseudomonadati</taxon>
        <taxon>Myxococcota</taxon>
        <taxon>Myxococcia</taxon>
        <taxon>Myxococcales</taxon>
        <taxon>Cystobacterineae</taxon>
        <taxon>Archangiaceae</taxon>
        <taxon>Cystobacter</taxon>
    </lineage>
</organism>
<evidence type="ECO:0000313" key="3">
    <source>
        <dbReference type="EMBL" id="OJH41294.1"/>
    </source>
</evidence>
<dbReference type="PANTHER" id="PTHR24422">
    <property type="entry name" value="CHEMOTAXIS PROTEIN METHYLTRANSFERASE"/>
    <property type="match status" value="1"/>
</dbReference>
<name>A0A1L9BG87_9BACT</name>
<feature type="compositionally biased region" description="Pro residues" evidence="1">
    <location>
        <begin position="298"/>
        <end position="340"/>
    </location>
</feature>
<dbReference type="InterPro" id="IPR022642">
    <property type="entry name" value="CheR_C"/>
</dbReference>
<dbReference type="Gene3D" id="3.40.50.150">
    <property type="entry name" value="Vaccinia Virus protein VP39"/>
    <property type="match status" value="1"/>
</dbReference>
<dbReference type="GO" id="GO:0008757">
    <property type="term" value="F:S-adenosylmethionine-dependent methyltransferase activity"/>
    <property type="evidence" value="ECO:0007669"/>
    <property type="project" value="InterPro"/>
</dbReference>